<evidence type="ECO:0000256" key="1">
    <source>
        <dbReference type="ARBA" id="ARBA00004429"/>
    </source>
</evidence>
<accession>A0A1H7LLU1</accession>
<evidence type="ECO:0000313" key="10">
    <source>
        <dbReference type="Proteomes" id="UP000198807"/>
    </source>
</evidence>
<keyword evidence="4 7" id="KW-0812">Transmembrane</keyword>
<dbReference type="EMBL" id="FOBC01000006">
    <property type="protein sequence ID" value="SEK99819.1"/>
    <property type="molecule type" value="Genomic_DNA"/>
</dbReference>
<comment type="subcellular location">
    <subcellularLocation>
        <location evidence="1 7">Cell inner membrane</location>
        <topology evidence="1 7">Multi-pass membrane protein</topology>
    </subcellularLocation>
</comment>
<evidence type="ECO:0000259" key="8">
    <source>
        <dbReference type="Pfam" id="PF06808"/>
    </source>
</evidence>
<comment type="subunit">
    <text evidence="7">The complex comprises the extracytoplasmic solute receptor protein and the two transmembrane proteins.</text>
</comment>
<reference evidence="10" key="1">
    <citation type="submission" date="2016-10" db="EMBL/GenBank/DDBJ databases">
        <authorList>
            <person name="Varghese N."/>
            <person name="Submissions S."/>
        </authorList>
    </citation>
    <scope>NUCLEOTIDE SEQUENCE [LARGE SCALE GENOMIC DNA]</scope>
    <source>
        <strain evidence="10">CGMCC 1.9150</strain>
    </source>
</reference>
<feature type="transmembrane region" description="Helical" evidence="7">
    <location>
        <begin position="311"/>
        <end position="333"/>
    </location>
</feature>
<comment type="caution">
    <text evidence="7">Lacks conserved residue(s) required for the propagation of feature annotation.</text>
</comment>
<feature type="transmembrane region" description="Helical" evidence="7">
    <location>
        <begin position="275"/>
        <end position="299"/>
    </location>
</feature>
<dbReference type="OrthoDB" id="9796052at2"/>
<dbReference type="PIRSF" id="PIRSF006066">
    <property type="entry name" value="HI0050"/>
    <property type="match status" value="1"/>
</dbReference>
<feature type="transmembrane region" description="Helical" evidence="7">
    <location>
        <begin position="52"/>
        <end position="75"/>
    </location>
</feature>
<dbReference type="PANTHER" id="PTHR33362:SF5">
    <property type="entry name" value="C4-DICARBOXYLATE TRAP TRANSPORTER LARGE PERMEASE PROTEIN DCTM"/>
    <property type="match status" value="1"/>
</dbReference>
<evidence type="ECO:0000256" key="6">
    <source>
        <dbReference type="ARBA" id="ARBA00023136"/>
    </source>
</evidence>
<evidence type="ECO:0000256" key="2">
    <source>
        <dbReference type="ARBA" id="ARBA00022475"/>
    </source>
</evidence>
<feature type="transmembrane region" description="Helical" evidence="7">
    <location>
        <begin position="221"/>
        <end position="242"/>
    </location>
</feature>
<dbReference type="AlphaFoldDB" id="A0A1H7LLU1"/>
<evidence type="ECO:0000256" key="4">
    <source>
        <dbReference type="ARBA" id="ARBA00022692"/>
    </source>
</evidence>
<feature type="transmembrane region" description="Helical" evidence="7">
    <location>
        <begin position="175"/>
        <end position="200"/>
    </location>
</feature>
<comment type="similarity">
    <text evidence="7">Belongs to the TRAP transporter large permease family.</text>
</comment>
<organism evidence="9 10">
    <name type="scientific">Halomonas daqiaonensis</name>
    <dbReference type="NCBI Taxonomy" id="650850"/>
    <lineage>
        <taxon>Bacteria</taxon>
        <taxon>Pseudomonadati</taxon>
        <taxon>Pseudomonadota</taxon>
        <taxon>Gammaproteobacteria</taxon>
        <taxon>Oceanospirillales</taxon>
        <taxon>Halomonadaceae</taxon>
        <taxon>Halomonas</taxon>
    </lineage>
</organism>
<dbReference type="InterPro" id="IPR004681">
    <property type="entry name" value="TRAP_DctM"/>
</dbReference>
<protein>
    <recommendedName>
        <fullName evidence="7">TRAP transporter large permease protein</fullName>
    </recommendedName>
</protein>
<dbReference type="NCBIfam" id="TIGR00786">
    <property type="entry name" value="dctM"/>
    <property type="match status" value="1"/>
</dbReference>
<keyword evidence="2" id="KW-1003">Cell membrane</keyword>
<gene>
    <name evidence="9" type="ORF">SAMN04488129_10618</name>
</gene>
<feature type="transmembrane region" description="Helical" evidence="7">
    <location>
        <begin position="400"/>
        <end position="424"/>
    </location>
</feature>
<dbReference type="PANTHER" id="PTHR33362">
    <property type="entry name" value="SIALIC ACID TRAP TRANSPORTER PERMEASE PROTEIN SIAT-RELATED"/>
    <property type="match status" value="1"/>
</dbReference>
<dbReference type="Pfam" id="PF06808">
    <property type="entry name" value="DctM"/>
    <property type="match status" value="1"/>
</dbReference>
<feature type="transmembrane region" description="Helical" evidence="7">
    <location>
        <begin position="7"/>
        <end position="40"/>
    </location>
</feature>
<evidence type="ECO:0000256" key="5">
    <source>
        <dbReference type="ARBA" id="ARBA00022989"/>
    </source>
</evidence>
<dbReference type="InterPro" id="IPR010656">
    <property type="entry name" value="DctM"/>
</dbReference>
<feature type="transmembrane region" description="Helical" evidence="7">
    <location>
        <begin position="365"/>
        <end position="388"/>
    </location>
</feature>
<dbReference type="STRING" id="650850.SAMN04488129_10618"/>
<dbReference type="RefSeq" id="WP_089711618.1">
    <property type="nucleotide sequence ID" value="NZ_FOBC01000006.1"/>
</dbReference>
<name>A0A1H7LLU1_9GAMM</name>
<feature type="transmembrane region" description="Helical" evidence="7">
    <location>
        <begin position="340"/>
        <end position="359"/>
    </location>
</feature>
<dbReference type="Proteomes" id="UP000198807">
    <property type="component" value="Unassembled WGS sequence"/>
</dbReference>
<sequence>MIGAFEVMVGFFIMLGMMAVGIHVAVAIFTIATLGTLMYLGTPLLYSFGDTLWGTLNDFILTAIPLFILLGELLLRSGITERMYSALSVWLDRMPGGLLHTNIGASSVFAAMSGSSVATAATIGTVALPAFAERGYSERLALGTLAAGATLGILIPPSINMIIYGAITNTSIGKLFIAGILPGVALAGAFMLTIMAFTLLRPGLVGQASERSTFRERLASLVDLLPPAFVFAIVIGSIYSGWATPTEAAALGVIAALGLAAWNRKLTWKMLHECFLSMASTTAMIMLIIVAAFFLNYIVGILGIPHTLTQWVADLGLSPLGLILALVIFYLVLGCFLETLSMMIATVPIVVPMVVQFGFDPVWFGIFLVIMMEISLITPPIGMNLYVVQGVRGRGSITDVMVGSLPFLAIMLLFVLLIILWPGLVMWLPEAMG</sequence>
<feature type="domain" description="TRAP C4-dicarboxylate transport system permease DctM subunit" evidence="8">
    <location>
        <begin position="12"/>
        <end position="423"/>
    </location>
</feature>
<keyword evidence="5 7" id="KW-1133">Transmembrane helix</keyword>
<feature type="transmembrane region" description="Helical" evidence="7">
    <location>
        <begin position="140"/>
        <end position="163"/>
    </location>
</feature>
<proteinExistence type="inferred from homology"/>
<keyword evidence="6 7" id="KW-0472">Membrane</keyword>
<dbReference type="GO" id="GO:0005886">
    <property type="term" value="C:plasma membrane"/>
    <property type="evidence" value="ECO:0007669"/>
    <property type="project" value="UniProtKB-SubCell"/>
</dbReference>
<keyword evidence="10" id="KW-1185">Reference proteome</keyword>
<comment type="function">
    <text evidence="7">Part of the tripartite ATP-independent periplasmic (TRAP) transport system.</text>
</comment>
<evidence type="ECO:0000256" key="3">
    <source>
        <dbReference type="ARBA" id="ARBA00022519"/>
    </source>
</evidence>
<keyword evidence="7" id="KW-0813">Transport</keyword>
<dbReference type="GO" id="GO:0022857">
    <property type="term" value="F:transmembrane transporter activity"/>
    <property type="evidence" value="ECO:0007669"/>
    <property type="project" value="UniProtKB-UniRule"/>
</dbReference>
<keyword evidence="3 7" id="KW-0997">Cell inner membrane</keyword>
<evidence type="ECO:0000313" key="9">
    <source>
        <dbReference type="EMBL" id="SEK99819.1"/>
    </source>
</evidence>
<evidence type="ECO:0000256" key="7">
    <source>
        <dbReference type="RuleBase" id="RU369079"/>
    </source>
</evidence>